<feature type="compositionally biased region" description="Low complexity" evidence="5">
    <location>
        <begin position="572"/>
        <end position="593"/>
    </location>
</feature>
<reference evidence="8" key="1">
    <citation type="journal article" date="2012" name="Science">
        <title>The Paleozoic origin of enzymatic lignin decomposition reconstructed from 31 fungal genomes.</title>
        <authorList>
            <person name="Floudas D."/>
            <person name="Binder M."/>
            <person name="Riley R."/>
            <person name="Barry K."/>
            <person name="Blanchette R.A."/>
            <person name="Henrissat B."/>
            <person name="Martinez A.T."/>
            <person name="Otillar R."/>
            <person name="Spatafora J.W."/>
            <person name="Yadav J.S."/>
            <person name="Aerts A."/>
            <person name="Benoit I."/>
            <person name="Boyd A."/>
            <person name="Carlson A."/>
            <person name="Copeland A."/>
            <person name="Coutinho P.M."/>
            <person name="de Vries R.P."/>
            <person name="Ferreira P."/>
            <person name="Findley K."/>
            <person name="Foster B."/>
            <person name="Gaskell J."/>
            <person name="Glotzer D."/>
            <person name="Gorecki P."/>
            <person name="Heitman J."/>
            <person name="Hesse C."/>
            <person name="Hori C."/>
            <person name="Igarashi K."/>
            <person name="Jurgens J.A."/>
            <person name="Kallen N."/>
            <person name="Kersten P."/>
            <person name="Kohler A."/>
            <person name="Kuees U."/>
            <person name="Kumar T.K.A."/>
            <person name="Kuo A."/>
            <person name="LaButti K."/>
            <person name="Larrondo L.F."/>
            <person name="Lindquist E."/>
            <person name="Ling A."/>
            <person name="Lombard V."/>
            <person name="Lucas S."/>
            <person name="Lundell T."/>
            <person name="Martin R."/>
            <person name="McLaughlin D.J."/>
            <person name="Morgenstern I."/>
            <person name="Morin E."/>
            <person name="Murat C."/>
            <person name="Nagy L.G."/>
            <person name="Nolan M."/>
            <person name="Ohm R.A."/>
            <person name="Patyshakuliyeva A."/>
            <person name="Rokas A."/>
            <person name="Ruiz-Duenas F.J."/>
            <person name="Sabat G."/>
            <person name="Salamov A."/>
            <person name="Samejima M."/>
            <person name="Schmutz J."/>
            <person name="Slot J.C."/>
            <person name="St John F."/>
            <person name="Stenlid J."/>
            <person name="Sun H."/>
            <person name="Sun S."/>
            <person name="Syed K."/>
            <person name="Tsang A."/>
            <person name="Wiebenga A."/>
            <person name="Young D."/>
            <person name="Pisabarro A."/>
            <person name="Eastwood D.C."/>
            <person name="Martin F."/>
            <person name="Cullen D."/>
            <person name="Grigoriev I.V."/>
            <person name="Hibbett D.S."/>
        </authorList>
    </citation>
    <scope>NUCLEOTIDE SEQUENCE [LARGE SCALE GENOMIC DNA]</scope>
    <source>
        <strain evidence="8">HHB-11173 SS5</strain>
    </source>
</reference>
<sequence>MAATTSQPISLPTHAQDQNVQDVAMSSVMSSSGSFNPASYTRHFLDSPLSWRDSSFGTRYYTGVSPMPGSLETKLMSTSVESDRGSLANAVKLMERADEHCRNFTCCGLNLTDLHALVDHFEESHVVIVDPHTQQTQLMQPPTWTPAQYAAYAQAQQQLAQQQSAQQSMQTQPTSPTHSSHEESQAQNYAHTSEYSPGPFDPDDMEFDESPASSNPSPMSSGASTPPDTPLTTPLSAYPSPQLSSSPVSAFDTTVLLRGRSAVPYGQQGSDYSPLPSTGARSSSLAGSGMEEAFSAFRGYSDYSSAMPGAVSTPIAEHPSPARPAQATSAGASREGSPYAVSPALVFSSTENTPAGTPAASRVASPAPNNSYFPASASGGVASSSKPSSSSTASGSAGRASTSKAAASTTLSRPASSLLLSKPFRCPKPNCNKSYKQANGLKYHMTHGSCNFAPPKDLEQVQALLASKLAQKGISINGEGVSVDGEGGLTLNGTGLENCGINITEQEMREVEREAERRLRPFACGIGDCQRRYKNMNGLRYHYQHSGDHGAIGLTLLASGQHESLRNHAGHGRSSSSNTRHSTPSTPTTGVPPRVRPTPSQPASRPNSQPHSPVAASAQATHQQQQNASNSQAMQSALAQFQQFAAQNPVAFQQRFGALAAQAQAQNSATRDANAASGYMPWTQSQRQ</sequence>
<evidence type="ECO:0000256" key="2">
    <source>
        <dbReference type="ARBA" id="ARBA00022737"/>
    </source>
</evidence>
<dbReference type="eggNOG" id="KOG4124">
    <property type="taxonomic scope" value="Eukaryota"/>
</dbReference>
<dbReference type="EMBL" id="JH687556">
    <property type="protein sequence ID" value="EIN04109.1"/>
    <property type="molecule type" value="Genomic_DNA"/>
</dbReference>
<feature type="region of interest" description="Disordered" evidence="5">
    <location>
        <begin position="564"/>
        <end position="633"/>
    </location>
</feature>
<evidence type="ECO:0000256" key="3">
    <source>
        <dbReference type="ARBA" id="ARBA00022771"/>
    </source>
</evidence>
<dbReference type="PANTHER" id="PTHR23057">
    <property type="entry name" value="JUXTAPOSED WITH ANOTHER ZINC FINGER PROTEIN 1"/>
    <property type="match status" value="1"/>
</dbReference>
<feature type="region of interest" description="Disordered" evidence="5">
    <location>
        <begin position="311"/>
        <end position="337"/>
    </location>
</feature>
<keyword evidence="8" id="KW-1185">Reference proteome</keyword>
<dbReference type="KEGG" id="psq:PUNSTDRAFT_122954"/>
<dbReference type="GeneID" id="18877606"/>
<dbReference type="RefSeq" id="XP_007388580.1">
    <property type="nucleotide sequence ID" value="XM_007388518.1"/>
</dbReference>
<evidence type="ECO:0000256" key="1">
    <source>
        <dbReference type="ARBA" id="ARBA00022723"/>
    </source>
</evidence>
<feature type="compositionally biased region" description="Low complexity" evidence="5">
    <location>
        <begin position="210"/>
        <end position="235"/>
    </location>
</feature>
<dbReference type="GO" id="GO:0005634">
    <property type="term" value="C:nucleus"/>
    <property type="evidence" value="ECO:0007669"/>
    <property type="project" value="TreeGrafter"/>
</dbReference>
<keyword evidence="2" id="KW-0677">Repeat</keyword>
<evidence type="ECO:0000313" key="8">
    <source>
        <dbReference type="Proteomes" id="UP000054196"/>
    </source>
</evidence>
<keyword evidence="1" id="KW-0479">Metal-binding</keyword>
<dbReference type="OrthoDB" id="3269380at2759"/>
<feature type="region of interest" description="Disordered" evidence="5">
    <location>
        <begin position="377"/>
        <end position="412"/>
    </location>
</feature>
<evidence type="ECO:0000259" key="6">
    <source>
        <dbReference type="SMART" id="SM00355"/>
    </source>
</evidence>
<feature type="compositionally biased region" description="Low complexity" evidence="5">
    <location>
        <begin position="160"/>
        <end position="178"/>
    </location>
</feature>
<feature type="compositionally biased region" description="Polar residues" evidence="5">
    <location>
        <begin position="601"/>
        <end position="611"/>
    </location>
</feature>
<dbReference type="OMA" id="DHFEECH"/>
<feature type="domain" description="C2H2-type" evidence="6">
    <location>
        <begin position="424"/>
        <end position="447"/>
    </location>
</feature>
<protein>
    <recommendedName>
        <fullName evidence="6">C2H2-type domain-containing protein</fullName>
    </recommendedName>
</protein>
<accession>R7S2N2</accession>
<feature type="region of interest" description="Disordered" evidence="5">
    <location>
        <begin position="264"/>
        <end position="286"/>
    </location>
</feature>
<dbReference type="HOGENOM" id="CLU_010535_1_0_1"/>
<keyword evidence="4" id="KW-0862">Zinc</keyword>
<feature type="compositionally biased region" description="Low complexity" evidence="5">
    <location>
        <begin position="660"/>
        <end position="669"/>
    </location>
</feature>
<dbReference type="GO" id="GO:0008270">
    <property type="term" value="F:zinc ion binding"/>
    <property type="evidence" value="ECO:0007669"/>
    <property type="project" value="UniProtKB-KW"/>
</dbReference>
<feature type="region of interest" description="Disordered" evidence="5">
    <location>
        <begin position="660"/>
        <end position="688"/>
    </location>
</feature>
<evidence type="ECO:0000256" key="4">
    <source>
        <dbReference type="ARBA" id="ARBA00022833"/>
    </source>
</evidence>
<feature type="compositionally biased region" description="Polar residues" evidence="5">
    <location>
        <begin position="267"/>
        <end position="286"/>
    </location>
</feature>
<proteinExistence type="predicted"/>
<dbReference type="AlphaFoldDB" id="R7S2N2"/>
<name>R7S2N2_PUNST</name>
<dbReference type="PANTHER" id="PTHR23057:SF0">
    <property type="entry name" value="JUXTAPOSED WITH ANOTHER ZINC FINGER PROTEIN 1"/>
    <property type="match status" value="1"/>
</dbReference>
<organism evidence="7 8">
    <name type="scientific">Punctularia strigosozonata (strain HHB-11173)</name>
    <name type="common">White-rot fungus</name>
    <dbReference type="NCBI Taxonomy" id="741275"/>
    <lineage>
        <taxon>Eukaryota</taxon>
        <taxon>Fungi</taxon>
        <taxon>Dikarya</taxon>
        <taxon>Basidiomycota</taxon>
        <taxon>Agaricomycotina</taxon>
        <taxon>Agaricomycetes</taxon>
        <taxon>Corticiales</taxon>
        <taxon>Punctulariaceae</taxon>
        <taxon>Punctularia</taxon>
    </lineage>
</organism>
<feature type="region of interest" description="Disordered" evidence="5">
    <location>
        <begin position="160"/>
        <end position="248"/>
    </location>
</feature>
<evidence type="ECO:0000313" key="7">
    <source>
        <dbReference type="EMBL" id="EIN04109.1"/>
    </source>
</evidence>
<keyword evidence="3" id="KW-0863">Zinc-finger</keyword>
<gene>
    <name evidence="7" type="ORF">PUNSTDRAFT_122954</name>
</gene>
<evidence type="ECO:0000256" key="5">
    <source>
        <dbReference type="SAM" id="MobiDB-lite"/>
    </source>
</evidence>
<dbReference type="InterPro" id="IPR013087">
    <property type="entry name" value="Znf_C2H2_type"/>
</dbReference>
<feature type="compositionally biased region" description="Polar residues" evidence="5">
    <location>
        <begin position="185"/>
        <end position="195"/>
    </location>
</feature>
<feature type="compositionally biased region" description="Low complexity" evidence="5">
    <location>
        <begin position="615"/>
        <end position="633"/>
    </location>
</feature>
<feature type="domain" description="C2H2-type" evidence="6">
    <location>
        <begin position="522"/>
        <end position="549"/>
    </location>
</feature>
<dbReference type="SMART" id="SM00355">
    <property type="entry name" value="ZnF_C2H2"/>
    <property type="match status" value="2"/>
</dbReference>
<feature type="compositionally biased region" description="Polar residues" evidence="5">
    <location>
        <begin position="239"/>
        <end position="248"/>
    </location>
</feature>
<dbReference type="Proteomes" id="UP000054196">
    <property type="component" value="Unassembled WGS sequence"/>
</dbReference>
<dbReference type="InterPro" id="IPR051580">
    <property type="entry name" value="ZnF-Chromatin_assoc"/>
</dbReference>